<evidence type="ECO:0000313" key="4">
    <source>
        <dbReference type="EMBL" id="MQN01297.1"/>
    </source>
</evidence>
<dbReference type="SUPFAM" id="SSF55347">
    <property type="entry name" value="Glyceraldehyde-3-phosphate dehydrogenase-like, C-terminal domain"/>
    <property type="match status" value="1"/>
</dbReference>
<comment type="similarity">
    <text evidence="1">Belongs to the Gfo/Idh/MocA family.</text>
</comment>
<sequence>MNRKIKYGLIGGSTESSIGRKHKNAINFDERAELVAGCFSRNGDTNKAVGDYYNVEPDRVYGDYREMAEKEAARKDGIDFVSITTPNFTHFEIAREFLLNGINVVCEKPLCFEVDQAEELIKLAKEKDLVFAVTYTYPGYAVVKVMKEMIEEGKIGKVINVDAEYLQDSMLDQIGATDGSIWREDPKQAGISHVFGDIGTHIEYFVRYVTGLHIKKICAISDKFGHKLDINDNMLLEFDNGAHGTYWASKVAAGYLNGFTVRIFGDKGALEWHQQTPDYLKYTPVDAPIQIISRGAEYLTEKSANLSRLPVGHPEGLTIAFANHYRNIITTLIKKKNGEKPTAADLDFPTGEDGLEGIRFINAAVKSADSGSTWVEM</sequence>
<dbReference type="InterPro" id="IPR004104">
    <property type="entry name" value="Gfo/Idh/MocA-like_OxRdtase_C"/>
</dbReference>
<dbReference type="GO" id="GO:0000166">
    <property type="term" value="F:nucleotide binding"/>
    <property type="evidence" value="ECO:0007669"/>
    <property type="project" value="InterPro"/>
</dbReference>
<dbReference type="InterPro" id="IPR000683">
    <property type="entry name" value="Gfo/Idh/MocA-like_OxRdtase_N"/>
</dbReference>
<evidence type="ECO:0000259" key="2">
    <source>
        <dbReference type="Pfam" id="PF01408"/>
    </source>
</evidence>
<dbReference type="Pfam" id="PF01408">
    <property type="entry name" value="GFO_IDH_MocA"/>
    <property type="match status" value="1"/>
</dbReference>
<evidence type="ECO:0000259" key="3">
    <source>
        <dbReference type="Pfam" id="PF02894"/>
    </source>
</evidence>
<name>A0A6N7J114_9FIRM</name>
<dbReference type="Gene3D" id="3.30.360.10">
    <property type="entry name" value="Dihydrodipicolinate Reductase, domain 2"/>
    <property type="match status" value="1"/>
</dbReference>
<evidence type="ECO:0000256" key="1">
    <source>
        <dbReference type="ARBA" id="ARBA00010928"/>
    </source>
</evidence>
<dbReference type="PANTHER" id="PTHR43708">
    <property type="entry name" value="CONSERVED EXPRESSED OXIDOREDUCTASE (EUROFUNG)"/>
    <property type="match status" value="1"/>
</dbReference>
<dbReference type="AlphaFoldDB" id="A0A6N7J114"/>
<dbReference type="InterPro" id="IPR051317">
    <property type="entry name" value="Gfo/Idh/MocA_oxidoreduct"/>
</dbReference>
<organism evidence="4 5">
    <name type="scientific">Candidatus Weimeria bifida</name>
    <dbReference type="NCBI Taxonomy" id="2599074"/>
    <lineage>
        <taxon>Bacteria</taxon>
        <taxon>Bacillati</taxon>
        <taxon>Bacillota</taxon>
        <taxon>Clostridia</taxon>
        <taxon>Lachnospirales</taxon>
        <taxon>Lachnospiraceae</taxon>
        <taxon>Candidatus Weimeria</taxon>
    </lineage>
</organism>
<accession>A0A6N7J114</accession>
<keyword evidence="5" id="KW-1185">Reference proteome</keyword>
<feature type="domain" description="Gfo/Idh/MocA-like oxidoreductase C-terminal" evidence="3">
    <location>
        <begin position="147"/>
        <end position="377"/>
    </location>
</feature>
<dbReference type="PANTHER" id="PTHR43708:SF3">
    <property type="entry name" value="OXIDOREDUCTASE"/>
    <property type="match status" value="1"/>
</dbReference>
<dbReference type="Pfam" id="PF02894">
    <property type="entry name" value="GFO_IDH_MocA_C"/>
    <property type="match status" value="1"/>
</dbReference>
<reference evidence="4" key="1">
    <citation type="journal article" date="2020" name="Appl. Environ. Microbiol.">
        <title>Medium-Chain Fatty Acid Synthesis by 'Candidatus Weimeria bifida' gen. nov., sp. nov., and 'Candidatus Pseudoramibacter fermentans' sp. nov.</title>
        <authorList>
            <person name="Scarborough M.J."/>
            <person name="Myers K.S."/>
            <person name="Donohue T.J."/>
            <person name="Noguera D.R."/>
        </authorList>
    </citation>
    <scope>NUCLEOTIDE SEQUENCE</scope>
    <source>
        <strain evidence="4">LCO1.1</strain>
    </source>
</reference>
<protein>
    <submittedName>
        <fullName evidence="4">Gfo/Idh/MocA family oxidoreductase</fullName>
    </submittedName>
</protein>
<comment type="caution">
    <text evidence="4">The sequence shown here is derived from an EMBL/GenBank/DDBJ whole genome shotgun (WGS) entry which is preliminary data.</text>
</comment>
<dbReference type="InterPro" id="IPR036291">
    <property type="entry name" value="NAD(P)-bd_dom_sf"/>
</dbReference>
<dbReference type="Gene3D" id="3.40.50.720">
    <property type="entry name" value="NAD(P)-binding Rossmann-like Domain"/>
    <property type="match status" value="1"/>
</dbReference>
<dbReference type="Proteomes" id="UP000460257">
    <property type="component" value="Unassembled WGS sequence"/>
</dbReference>
<proteinExistence type="inferred from homology"/>
<dbReference type="SUPFAM" id="SSF51735">
    <property type="entry name" value="NAD(P)-binding Rossmann-fold domains"/>
    <property type="match status" value="1"/>
</dbReference>
<dbReference type="EMBL" id="VOGC01000004">
    <property type="protein sequence ID" value="MQN01297.1"/>
    <property type="molecule type" value="Genomic_DNA"/>
</dbReference>
<evidence type="ECO:0000313" key="5">
    <source>
        <dbReference type="Proteomes" id="UP000460257"/>
    </source>
</evidence>
<feature type="domain" description="Gfo/Idh/MocA-like oxidoreductase N-terminal" evidence="2">
    <location>
        <begin position="5"/>
        <end position="135"/>
    </location>
</feature>
<gene>
    <name evidence="4" type="ORF">FRC54_05035</name>
</gene>